<organism evidence="26 27">
    <name type="scientific">Steinernema hermaphroditum</name>
    <dbReference type="NCBI Taxonomy" id="289476"/>
    <lineage>
        <taxon>Eukaryota</taxon>
        <taxon>Metazoa</taxon>
        <taxon>Ecdysozoa</taxon>
        <taxon>Nematoda</taxon>
        <taxon>Chromadorea</taxon>
        <taxon>Rhabditida</taxon>
        <taxon>Tylenchina</taxon>
        <taxon>Panagrolaimomorpha</taxon>
        <taxon>Strongyloidoidea</taxon>
        <taxon>Steinernematidae</taxon>
        <taxon>Steinernema</taxon>
    </lineage>
</organism>
<evidence type="ECO:0000256" key="22">
    <source>
        <dbReference type="ARBA" id="ARBA00076788"/>
    </source>
</evidence>
<dbReference type="GO" id="GO:0106064">
    <property type="term" value="P:regulation of cobalamin metabolic process"/>
    <property type="evidence" value="ECO:0007669"/>
    <property type="project" value="TreeGrafter"/>
</dbReference>
<evidence type="ECO:0000256" key="14">
    <source>
        <dbReference type="ARBA" id="ARBA00051623"/>
    </source>
</evidence>
<dbReference type="EC" id="3.1.2.30" evidence="18"/>
<comment type="catalytic activity">
    <reaction evidence="14">
        <text>propanoyl-CoA + glyoxylate + H2O = 3-methylmalate + CoA + H(+)</text>
        <dbReference type="Rhea" id="RHEA:47628"/>
        <dbReference type="ChEBI" id="CHEBI:15377"/>
        <dbReference type="ChEBI" id="CHEBI:15378"/>
        <dbReference type="ChEBI" id="CHEBI:36655"/>
        <dbReference type="ChEBI" id="CHEBI:57287"/>
        <dbReference type="ChEBI" id="CHEBI:57392"/>
        <dbReference type="ChEBI" id="CHEBI:87810"/>
    </reaction>
</comment>
<feature type="compositionally biased region" description="Basic and acidic residues" evidence="24">
    <location>
        <begin position="244"/>
        <end position="254"/>
    </location>
</feature>
<feature type="region of interest" description="Disordered" evidence="24">
    <location>
        <begin position="306"/>
        <end position="349"/>
    </location>
</feature>
<keyword evidence="7" id="KW-0378">Hydrolase</keyword>
<dbReference type="PANTHER" id="PTHR11105:SF0">
    <property type="entry name" value="CITRAMALYL-COA LYASE, MITOCHONDRIAL"/>
    <property type="match status" value="1"/>
</dbReference>
<dbReference type="InterPro" id="IPR015813">
    <property type="entry name" value="Pyrv/PenolPyrv_kinase-like_dom"/>
</dbReference>
<comment type="catalytic activity">
    <reaction evidence="15">
        <text>(3S)-citramalyl-CoA = pyruvate + acetyl-CoA</text>
        <dbReference type="Rhea" id="RHEA:22612"/>
        <dbReference type="ChEBI" id="CHEBI:15361"/>
        <dbReference type="ChEBI" id="CHEBI:57288"/>
        <dbReference type="ChEBI" id="CHEBI:58668"/>
        <dbReference type="EC" id="4.1.3.25"/>
    </reaction>
</comment>
<evidence type="ECO:0000256" key="7">
    <source>
        <dbReference type="ARBA" id="ARBA00022801"/>
    </source>
</evidence>
<evidence type="ECO:0000256" key="9">
    <source>
        <dbReference type="ARBA" id="ARBA00022946"/>
    </source>
</evidence>
<dbReference type="EC" id="2.3.3.9" evidence="4"/>
<dbReference type="GO" id="GO:0047777">
    <property type="term" value="F:(S)-citramalyl-CoA lyase activity"/>
    <property type="evidence" value="ECO:0007669"/>
    <property type="project" value="UniProtKB-EC"/>
</dbReference>
<comment type="caution">
    <text evidence="26">The sequence shown here is derived from an EMBL/GenBank/DDBJ whole genome shotgun (WGS) entry which is preliminary data.</text>
</comment>
<reference evidence="26" key="1">
    <citation type="submission" date="2023-06" db="EMBL/GenBank/DDBJ databases">
        <title>Genomic analysis of the entomopathogenic nematode Steinernema hermaphroditum.</title>
        <authorList>
            <person name="Schwarz E.M."/>
            <person name="Heppert J.K."/>
            <person name="Baniya A."/>
            <person name="Schwartz H.T."/>
            <person name="Tan C.-H."/>
            <person name="Antoshechkin I."/>
            <person name="Sternberg P.W."/>
            <person name="Goodrich-Blair H."/>
            <person name="Dillman A.R."/>
        </authorList>
    </citation>
    <scope>NUCLEOTIDE SEQUENCE</scope>
    <source>
        <strain evidence="26">PS9179</strain>
        <tissue evidence="26">Whole animal</tissue>
    </source>
</reference>
<dbReference type="Pfam" id="PF03328">
    <property type="entry name" value="HpcH_HpaI"/>
    <property type="match status" value="1"/>
</dbReference>
<dbReference type="InterPro" id="IPR036570">
    <property type="entry name" value="HORMA_dom_sf"/>
</dbReference>
<evidence type="ECO:0000259" key="25">
    <source>
        <dbReference type="Pfam" id="PF03328"/>
    </source>
</evidence>
<keyword evidence="5" id="KW-0808">Transferase</keyword>
<protein>
    <recommendedName>
        <fullName evidence="20">Citramalyl-CoA lyase, mitochondrial</fullName>
        <ecNumber evidence="4">2.3.3.9</ecNumber>
        <ecNumber evidence="18">3.1.2.30</ecNumber>
        <ecNumber evidence="19">4.1.3.25</ecNumber>
    </recommendedName>
    <alternativeName>
        <fullName evidence="22">(3S)-malyl-CoA thioesterase</fullName>
    </alternativeName>
    <alternativeName>
        <fullName evidence="23">Beta-methylmalate synthase</fullName>
    </alternativeName>
    <alternativeName>
        <fullName evidence="21">Malate synthase</fullName>
    </alternativeName>
</protein>
<dbReference type="GO" id="GO:0016787">
    <property type="term" value="F:hydrolase activity"/>
    <property type="evidence" value="ECO:0007669"/>
    <property type="project" value="UniProtKB-KW"/>
</dbReference>
<dbReference type="SUPFAM" id="SSF51621">
    <property type="entry name" value="Phosphoenolpyruvate/pyruvate domain"/>
    <property type="match status" value="1"/>
</dbReference>
<comment type="subunit">
    <text evidence="3">Homotrimer.</text>
</comment>
<evidence type="ECO:0000256" key="24">
    <source>
        <dbReference type="SAM" id="MobiDB-lite"/>
    </source>
</evidence>
<evidence type="ECO:0000256" key="1">
    <source>
        <dbReference type="ARBA" id="ARBA00001946"/>
    </source>
</evidence>
<evidence type="ECO:0000256" key="23">
    <source>
        <dbReference type="ARBA" id="ARBA00083020"/>
    </source>
</evidence>
<accession>A0AA39HPK7</accession>
<comment type="catalytic activity">
    <reaction evidence="13">
        <text>glyoxylate + acetyl-CoA + H2O = (S)-malate + CoA + H(+)</text>
        <dbReference type="Rhea" id="RHEA:18181"/>
        <dbReference type="ChEBI" id="CHEBI:15377"/>
        <dbReference type="ChEBI" id="CHEBI:15378"/>
        <dbReference type="ChEBI" id="CHEBI:15589"/>
        <dbReference type="ChEBI" id="CHEBI:36655"/>
        <dbReference type="ChEBI" id="CHEBI:57287"/>
        <dbReference type="ChEBI" id="CHEBI:57288"/>
        <dbReference type="EC" id="2.3.3.9"/>
    </reaction>
</comment>
<evidence type="ECO:0000256" key="11">
    <source>
        <dbReference type="ARBA" id="ARBA00023128"/>
    </source>
</evidence>
<dbReference type="GO" id="GO:0005739">
    <property type="term" value="C:mitochondrion"/>
    <property type="evidence" value="ECO:0007669"/>
    <property type="project" value="UniProtKB-SubCell"/>
</dbReference>
<evidence type="ECO:0000313" key="26">
    <source>
        <dbReference type="EMBL" id="KAK0409718.1"/>
    </source>
</evidence>
<dbReference type="EMBL" id="JAUCMV010000003">
    <property type="protein sequence ID" value="KAK0409718.1"/>
    <property type="molecule type" value="Genomic_DNA"/>
</dbReference>
<evidence type="ECO:0000256" key="4">
    <source>
        <dbReference type="ARBA" id="ARBA00012636"/>
    </source>
</evidence>
<evidence type="ECO:0000256" key="21">
    <source>
        <dbReference type="ARBA" id="ARBA00076231"/>
    </source>
</evidence>
<dbReference type="Gene3D" id="3.30.900.10">
    <property type="entry name" value="HORMA domain"/>
    <property type="match status" value="1"/>
</dbReference>
<evidence type="ECO:0000256" key="8">
    <source>
        <dbReference type="ARBA" id="ARBA00022842"/>
    </source>
</evidence>
<comment type="subcellular location">
    <subcellularLocation>
        <location evidence="2">Mitochondrion</location>
    </subcellularLocation>
</comment>
<evidence type="ECO:0000256" key="12">
    <source>
        <dbReference type="ARBA" id="ARBA00023239"/>
    </source>
</evidence>
<evidence type="ECO:0000256" key="16">
    <source>
        <dbReference type="ARBA" id="ARBA00055540"/>
    </source>
</evidence>
<dbReference type="EC" id="4.1.3.25" evidence="19"/>
<dbReference type="Gene3D" id="3.20.20.60">
    <property type="entry name" value="Phosphoenolpyruvate-binding domains"/>
    <property type="match status" value="1"/>
</dbReference>
<evidence type="ECO:0000313" key="27">
    <source>
        <dbReference type="Proteomes" id="UP001175271"/>
    </source>
</evidence>
<comment type="function">
    <text evidence="16">Mitochondrial citramalyl-CoA lyase indirectly involved in the vitamin B12 metabolism. Converts citramalyl-CoA into acetyl-CoA and pyruvate in the C5-dicarboxylate catabolism pathway. The C5-dicarboxylate catabolism pathway is required to detoxify itaconate, a vitamin B12-poisoning metabolite. Also acts as a malate synthase in vitro, converting glyoxylate and acetyl-CoA to malate. Also displays malyl-CoA thioesterase activity. Also acts as a beta-methylmalate synthase in vitro, by mediating conversion of glyoxylate and propionyl-CoA to beta-methylmalate. Also has very weak citramalate synthase activity in vitro.</text>
</comment>
<keyword evidence="9" id="KW-0809">Transit peptide</keyword>
<keyword evidence="27" id="KW-1185">Reference proteome</keyword>
<keyword evidence="8" id="KW-0460">Magnesium</keyword>
<evidence type="ECO:0000256" key="19">
    <source>
        <dbReference type="ARBA" id="ARBA00066840"/>
    </source>
</evidence>
<keyword evidence="12" id="KW-0456">Lyase</keyword>
<evidence type="ECO:0000256" key="13">
    <source>
        <dbReference type="ARBA" id="ARBA00047918"/>
    </source>
</evidence>
<feature type="region of interest" description="Disordered" evidence="24">
    <location>
        <begin position="212"/>
        <end position="269"/>
    </location>
</feature>
<name>A0AA39HPK7_9BILA</name>
<keyword evidence="6" id="KW-0479">Metal-binding</keyword>
<evidence type="ECO:0000256" key="20">
    <source>
        <dbReference type="ARBA" id="ARBA00072098"/>
    </source>
</evidence>
<gene>
    <name evidence="26" type="ORF">QR680_004710</name>
</gene>
<proteinExistence type="inferred from homology"/>
<dbReference type="AlphaFoldDB" id="A0AA39HPK7"/>
<dbReference type="InterPro" id="IPR040186">
    <property type="entry name" value="Citramalyl-CoA_lyase"/>
</dbReference>
<evidence type="ECO:0000256" key="17">
    <source>
        <dbReference type="ARBA" id="ARBA00061542"/>
    </source>
</evidence>
<evidence type="ECO:0000256" key="3">
    <source>
        <dbReference type="ARBA" id="ARBA00011233"/>
    </source>
</evidence>
<dbReference type="InterPro" id="IPR005000">
    <property type="entry name" value="Aldolase/citrate-lyase_domain"/>
</dbReference>
<feature type="domain" description="HpcH/HpaI aldolase/citrate lyase" evidence="25">
    <location>
        <begin position="558"/>
        <end position="791"/>
    </location>
</feature>
<evidence type="ECO:0000256" key="18">
    <source>
        <dbReference type="ARBA" id="ARBA00066460"/>
    </source>
</evidence>
<comment type="cofactor">
    <cofactor evidence="1">
        <name>Mg(2+)</name>
        <dbReference type="ChEBI" id="CHEBI:18420"/>
    </cofactor>
</comment>
<evidence type="ECO:0000256" key="10">
    <source>
        <dbReference type="ARBA" id="ARBA00022990"/>
    </source>
</evidence>
<dbReference type="GO" id="GO:0046872">
    <property type="term" value="F:metal ion binding"/>
    <property type="evidence" value="ECO:0007669"/>
    <property type="project" value="UniProtKB-KW"/>
</dbReference>
<comment type="similarity">
    <text evidence="17">Belongs to the HpcH/HpaI aldolase family. Citrate lyase beta subunit-like subfamily.</text>
</comment>
<dbReference type="GO" id="GO:0004474">
    <property type="term" value="F:malate synthase activity"/>
    <property type="evidence" value="ECO:0007669"/>
    <property type="project" value="UniProtKB-EC"/>
</dbReference>
<evidence type="ECO:0000256" key="6">
    <source>
        <dbReference type="ARBA" id="ARBA00022723"/>
    </source>
</evidence>
<feature type="compositionally biased region" description="Basic and acidic residues" evidence="24">
    <location>
        <begin position="331"/>
        <end position="344"/>
    </location>
</feature>
<sequence length="857" mass="95735">MSALVSSQNANQPLATSSSSLTADNVQKFRPYFKAFTSRFVQSIVQARMGINISHQCEPVTEQSEWFNVFTDEVGEVSAEVRRNLKQSLPDIHAVNLDILLRTVDGDELQLEAWRLAIDTNDIPPEKVDVKSHFYHNLSTALKSVICAARCTPTYRRYVFSQGEDSYILCYRLYTGENISTLGEDAISLSLATLPSPVGRFMIDLRYRTKMEIERPPPTPPQYTGRTRAFSERLPSEPNLNSFDRNDQRRHSAREGLQVPCSARQMPSIHSQPVLTTMATSPPSESPAVYASSPNYSDVVGAFSTSPVSEYGDAQTDLDPSISRSRRSSRKSSDGEESDKERKKVQIQKFPFSNLLDRTSPAKTRLSQSALITQVSRLKSDKPSASCVSMTIEEEEEDSGRTTPKAEKSPMTEEEMMALPPLLQSFLAPQYFDFTSGDDSIPESEDSYVRVPFFGSASEPVADEQSTNGGLAATVDLFQYRAEKELSAIFEVENRSALDFQALIKGYAAEKDKFDQFVGSVQWMRTKMFKFSRVLSNKLVHDAVAEMAKKGKGYVPRRALLFVPGSSEKMLAKVPSLHADSVVLELEDGVAMTAKEEARKNVAKYLETFDPKDHKCQELSVRVNSVSSDLIFDDVREVAKASRLPQAFMVPKVDSVEDLATMWEAFRSAYGNDRITNTQTRLIIFIETARALLDMPRIVNAAVNLHRSSGFFKLDAVVFGYDDYCADIGATRTLELSESVYARQRFVAVCKAFNLQAIDCVFTDIKNLDALKEQSVQGRNWGFNGKQLIHPSQVDVTHAAFLPPPDRIKWAEELIAAFMDHEKSGKGAFIFRGNMIDRPVLLQAMNIVQTVDKVGKA</sequence>
<keyword evidence="10" id="KW-0007">Acetylation</keyword>
<dbReference type="PANTHER" id="PTHR11105">
    <property type="entry name" value="CITRATE LYASE SUBUNIT BETA-RELATED"/>
    <property type="match status" value="1"/>
</dbReference>
<evidence type="ECO:0000256" key="5">
    <source>
        <dbReference type="ARBA" id="ARBA00022679"/>
    </source>
</evidence>
<feature type="region of interest" description="Disordered" evidence="24">
    <location>
        <begin position="391"/>
        <end position="410"/>
    </location>
</feature>
<evidence type="ECO:0000256" key="2">
    <source>
        <dbReference type="ARBA" id="ARBA00004173"/>
    </source>
</evidence>
<dbReference type="FunFam" id="3.20.20.60:FF:000014">
    <property type="entry name" value="Citrate lyase subunit beta-like protein"/>
    <property type="match status" value="1"/>
</dbReference>
<evidence type="ECO:0000256" key="15">
    <source>
        <dbReference type="ARBA" id="ARBA00051672"/>
    </source>
</evidence>
<dbReference type="InterPro" id="IPR040442">
    <property type="entry name" value="Pyrv_kinase-like_dom_sf"/>
</dbReference>
<dbReference type="Proteomes" id="UP001175271">
    <property type="component" value="Unassembled WGS sequence"/>
</dbReference>
<keyword evidence="11" id="KW-0496">Mitochondrion</keyword>